<dbReference type="Gene3D" id="3.40.50.12090">
    <property type="match status" value="2"/>
</dbReference>
<organism evidence="2 3">
    <name type="scientific">Metaclostridioides mangenotii</name>
    <dbReference type="NCBI Taxonomy" id="1540"/>
    <lineage>
        <taxon>Bacteria</taxon>
        <taxon>Bacillati</taxon>
        <taxon>Bacillota</taxon>
        <taxon>Clostridia</taxon>
        <taxon>Peptostreptococcales</taxon>
        <taxon>Peptostreptococcaceae</taxon>
        <taxon>Metaclostridioides</taxon>
    </lineage>
</organism>
<comment type="caution">
    <text evidence="2">The sequence shown here is derived from an EMBL/GenBank/DDBJ whole genome shotgun (WGS) entry which is preliminary data.</text>
</comment>
<dbReference type="Pfam" id="PF04122">
    <property type="entry name" value="CW_binding_2"/>
    <property type="match status" value="3"/>
</dbReference>
<dbReference type="InterPro" id="IPR051922">
    <property type="entry name" value="Bact_Sporulation_Assoc"/>
</dbReference>
<evidence type="ECO:0000256" key="1">
    <source>
        <dbReference type="SAM" id="SignalP"/>
    </source>
</evidence>
<sequence>MLKRKKIVSKLLATTMVLTSFTVNASAAEVTSTTIGGNDRYETAIKISENGWSKSDRAILINGEKGLVDALTATPYAYSKNAPILITAAGKLSPATANRLKAMDVKNVDIVGGVNSVSNQVVNDLKAMGITVNRISGASRYDTSLAVAKELDKIQDVSEIAVVNGDKGIPDAVSVAAPAASKKMPILLAENSGLSSASKDFVNGESVSKSYVIGSNNSVSDTVMNTLPGTKTRLGGADRHDTNAAVIKEFYTAASWNNVYVAKSGFVKTNDEIVDALAAGVLAAKNGNPIVLVGNSINTSQQSLLASKKFSKMTQIGMGIPANSVNQIKATQADAESNATSVSVVDYKTIKIKGSNLNLIDKSKVSLSGNTVSSYTVNSDGTEATIVFNNAFSGTNSVKVTSNLGKIMELSFTYSSEVNSVQTTTSEISVGGIQYLKFTVNGSQTKSIDELKSLGWKIEFKANDKVFYDKTGLAIDNSMTSENGKLRTSSGEEGKKAFELGKIYSYEVTLTNGSKVLKSNKLFFEVVDKSNLYSEITSFKVQTGNLVKLDSTKLVVDETANLVDIKGKDTDGNVVDISNDTLKSDNFKVTSSNSSVISVNQTTKELKAQSTGSATITVSNGNVSKTINLTVSSEARKFNTLTFSPSTVYVGLDKEVTVVATAKDQYGDLIKGERIFKGSEKVLSDGKEIATIVLPVEKESQVTNEEGKLNVKVKADAVNSGSGSFTVKDTNKTYATLNVNTKKLEDNDVDRWKLEIDQVDSVSKDNQIDVYDVVGDKTVDLDLNRYNSNYFYDTVVSDIDTTATSIPENGYYVASSNEDVATVSQSGGKITVTAVKNTSNSESTSTSIKLYYKGSLKDTFNVVVKDSTPKITKISANSIGTLNYDKDKAPGEYDVINNLFNITNENSENVVEGLTISGKSGKVIYTPGEEEASGSFNIGATPLAKVKVETDFGATVSGGKVNIPNKKITKGHIIVKVYNGAADSGNPFETYTIEVNVEI</sequence>
<feature type="chain" id="PRO_5046738790" evidence="1">
    <location>
        <begin position="28"/>
        <end position="999"/>
    </location>
</feature>
<gene>
    <name evidence="2" type="ORF">J2Z43_001674</name>
</gene>
<dbReference type="EMBL" id="JAGGJX010000002">
    <property type="protein sequence ID" value="MBP1855281.1"/>
    <property type="molecule type" value="Genomic_DNA"/>
</dbReference>
<evidence type="ECO:0000313" key="3">
    <source>
        <dbReference type="Proteomes" id="UP000767291"/>
    </source>
</evidence>
<protein>
    <submittedName>
        <fullName evidence="2">Cell wall-binding protein</fullName>
    </submittedName>
</protein>
<dbReference type="PANTHER" id="PTHR30032:SF8">
    <property type="entry name" value="GERMINATION-SPECIFIC N-ACETYLMURAMOYL-L-ALANINE AMIDASE"/>
    <property type="match status" value="1"/>
</dbReference>
<keyword evidence="1" id="KW-0732">Signal</keyword>
<dbReference type="RefSeq" id="WP_209456722.1">
    <property type="nucleotide sequence ID" value="NZ_BAAACS010000002.1"/>
</dbReference>
<keyword evidence="3" id="KW-1185">Reference proteome</keyword>
<dbReference type="PANTHER" id="PTHR30032">
    <property type="entry name" value="N-ACETYLMURAMOYL-L-ALANINE AMIDASE-RELATED"/>
    <property type="match status" value="1"/>
</dbReference>
<reference evidence="2 3" key="1">
    <citation type="submission" date="2021-03" db="EMBL/GenBank/DDBJ databases">
        <title>Genomic Encyclopedia of Type Strains, Phase IV (KMG-IV): sequencing the most valuable type-strain genomes for metagenomic binning, comparative biology and taxonomic classification.</title>
        <authorList>
            <person name="Goeker M."/>
        </authorList>
    </citation>
    <scope>NUCLEOTIDE SEQUENCE [LARGE SCALE GENOMIC DNA]</scope>
    <source>
        <strain evidence="2 3">DSM 1289</strain>
    </source>
</reference>
<name>A0ABS4EBG6_9FIRM</name>
<accession>A0ABS4EBG6</accession>
<dbReference type="InterPro" id="IPR007253">
    <property type="entry name" value="Cell_wall-bd_2"/>
</dbReference>
<dbReference type="Proteomes" id="UP000767291">
    <property type="component" value="Unassembled WGS sequence"/>
</dbReference>
<dbReference type="Gene3D" id="2.60.40.1080">
    <property type="match status" value="1"/>
</dbReference>
<evidence type="ECO:0000313" key="2">
    <source>
        <dbReference type="EMBL" id="MBP1855281.1"/>
    </source>
</evidence>
<proteinExistence type="predicted"/>
<feature type="signal peptide" evidence="1">
    <location>
        <begin position="1"/>
        <end position="27"/>
    </location>
</feature>